<keyword evidence="3" id="KW-1185">Reference proteome</keyword>
<protein>
    <submittedName>
        <fullName evidence="2">Uncharacterized protein</fullName>
    </submittedName>
</protein>
<sequence length="494" mass="52328">MASSESAASFSRRGVSRLRRPGSLFCVLCGLAPQLFFAWALAAASEASREGNEFVHVGSPSILKDGGGSEGSKRSAQKELAPGFGASVGGRRDSRTAGPSAGGEMRGSEVEGLTQQAPATETSPSQRKQVKLREPLEQKQGIAAGSVVGSTVTAGTVNVVGRDRQGELPPSYTQTVRPSAVSSVQASARKSGVLPEQVELKDLVRFKEERLLETEAELASCGAGISKFGAFLEAVSPKQRQSFVESTRLAPVVMRFLFKFLPPLKPHPDKSTEITQLLDELEERAVVLGAKMQSGLSTESCWKHGLFSCGGEGARGSGQVDSALREAARRSDTPSSQAVARSTEAMLSIIHSFSTGFRQTCQVLAFHLREGDAANASALAKQLFPSLKQTYSALGKAVTAKGFTACPLPTSSTLMAQAPVFRTLQIVLGAQKKVVQALEDVAEDIRAVTELDRFLASSVAPLGRVRSHASSPPPLNGTNTRRRHGKRLAGLQSN</sequence>
<gene>
    <name evidence="2" type="ORF">CSUI_005244</name>
</gene>
<reference evidence="2 3" key="1">
    <citation type="journal article" date="2017" name="Int. J. Parasitol.">
        <title>The genome of the protozoan parasite Cystoisospora suis and a reverse vaccinology approach to identify vaccine candidates.</title>
        <authorList>
            <person name="Palmieri N."/>
            <person name="Shrestha A."/>
            <person name="Ruttkowski B."/>
            <person name="Beck T."/>
            <person name="Vogl C."/>
            <person name="Tomley F."/>
            <person name="Blake D.P."/>
            <person name="Joachim A."/>
        </authorList>
    </citation>
    <scope>NUCLEOTIDE SEQUENCE [LARGE SCALE GENOMIC DNA]</scope>
    <source>
        <strain evidence="2 3">Wien I</strain>
    </source>
</reference>
<dbReference type="VEuPathDB" id="ToxoDB:CSUI_005244"/>
<dbReference type="Proteomes" id="UP000221165">
    <property type="component" value="Unassembled WGS sequence"/>
</dbReference>
<evidence type="ECO:0000313" key="3">
    <source>
        <dbReference type="Proteomes" id="UP000221165"/>
    </source>
</evidence>
<accession>A0A2C6KYB9</accession>
<feature type="region of interest" description="Disordered" evidence="1">
    <location>
        <begin position="464"/>
        <end position="494"/>
    </location>
</feature>
<dbReference type="AlphaFoldDB" id="A0A2C6KYB9"/>
<organism evidence="2 3">
    <name type="scientific">Cystoisospora suis</name>
    <dbReference type="NCBI Taxonomy" id="483139"/>
    <lineage>
        <taxon>Eukaryota</taxon>
        <taxon>Sar</taxon>
        <taxon>Alveolata</taxon>
        <taxon>Apicomplexa</taxon>
        <taxon>Conoidasida</taxon>
        <taxon>Coccidia</taxon>
        <taxon>Eucoccidiorida</taxon>
        <taxon>Eimeriorina</taxon>
        <taxon>Sarcocystidae</taxon>
        <taxon>Cystoisospora</taxon>
    </lineage>
</organism>
<feature type="region of interest" description="Disordered" evidence="1">
    <location>
        <begin position="59"/>
        <end position="136"/>
    </location>
</feature>
<dbReference type="EMBL" id="MIGC01002534">
    <property type="protein sequence ID" value="PHJ20914.1"/>
    <property type="molecule type" value="Genomic_DNA"/>
</dbReference>
<evidence type="ECO:0000313" key="2">
    <source>
        <dbReference type="EMBL" id="PHJ20914.1"/>
    </source>
</evidence>
<dbReference type="RefSeq" id="XP_067922599.1">
    <property type="nucleotide sequence ID" value="XM_068065421.1"/>
</dbReference>
<comment type="caution">
    <text evidence="2">The sequence shown here is derived from an EMBL/GenBank/DDBJ whole genome shotgun (WGS) entry which is preliminary data.</text>
</comment>
<feature type="compositionally biased region" description="Polar residues" evidence="1">
    <location>
        <begin position="113"/>
        <end position="127"/>
    </location>
</feature>
<evidence type="ECO:0000256" key="1">
    <source>
        <dbReference type="SAM" id="MobiDB-lite"/>
    </source>
</evidence>
<proteinExistence type="predicted"/>
<name>A0A2C6KYB9_9APIC</name>
<dbReference type="GeneID" id="94428632"/>